<evidence type="ECO:0000313" key="3">
    <source>
        <dbReference type="Proteomes" id="UP000663888"/>
    </source>
</evidence>
<reference evidence="2" key="1">
    <citation type="submission" date="2021-01" db="EMBL/GenBank/DDBJ databases">
        <authorList>
            <person name="Kaushik A."/>
        </authorList>
    </citation>
    <scope>NUCLEOTIDE SEQUENCE</scope>
    <source>
        <strain evidence="2">AG4-R118</strain>
    </source>
</reference>
<accession>A0A8H3H2W5</accession>
<organism evidence="2 3">
    <name type="scientific">Rhizoctonia solani</name>
    <dbReference type="NCBI Taxonomy" id="456999"/>
    <lineage>
        <taxon>Eukaryota</taxon>
        <taxon>Fungi</taxon>
        <taxon>Dikarya</taxon>
        <taxon>Basidiomycota</taxon>
        <taxon>Agaricomycotina</taxon>
        <taxon>Agaricomycetes</taxon>
        <taxon>Cantharellales</taxon>
        <taxon>Ceratobasidiaceae</taxon>
        <taxon>Rhizoctonia</taxon>
    </lineage>
</organism>
<name>A0A8H3H2W5_9AGAM</name>
<keyword evidence="1" id="KW-0732">Signal</keyword>
<comment type="caution">
    <text evidence="2">The sequence shown here is derived from an EMBL/GenBank/DDBJ whole genome shotgun (WGS) entry which is preliminary data.</text>
</comment>
<dbReference type="Proteomes" id="UP000663888">
    <property type="component" value="Unassembled WGS sequence"/>
</dbReference>
<protein>
    <submittedName>
        <fullName evidence="2">Uncharacterized protein</fullName>
    </submittedName>
</protein>
<gene>
    <name evidence="2" type="ORF">RDB_LOCUS121751</name>
</gene>
<feature type="signal peptide" evidence="1">
    <location>
        <begin position="1"/>
        <end position="23"/>
    </location>
</feature>
<sequence>MFSFQSIITTLTVTLVVAAGAQAEKHTITFKNNCGRGTPKLIQAGNTLHSGGGSYTHNGALMSAIAYLQTGDRDQFEEPSFTWSRLEHGRGCNGVGNRCGSASCCPNGAFCKPDDYQAQRQCQVNDVNLVVTFC</sequence>
<feature type="chain" id="PRO_5034097515" evidence="1">
    <location>
        <begin position="24"/>
        <end position="134"/>
    </location>
</feature>
<evidence type="ECO:0000256" key="1">
    <source>
        <dbReference type="SAM" id="SignalP"/>
    </source>
</evidence>
<dbReference type="AlphaFoldDB" id="A0A8H3H2W5"/>
<proteinExistence type="predicted"/>
<dbReference type="EMBL" id="CAJMWX010001292">
    <property type="protein sequence ID" value="CAE6479347.1"/>
    <property type="molecule type" value="Genomic_DNA"/>
</dbReference>
<evidence type="ECO:0000313" key="2">
    <source>
        <dbReference type="EMBL" id="CAE6479347.1"/>
    </source>
</evidence>